<keyword evidence="8" id="KW-0851">Voltage-gated channel</keyword>
<comment type="subcellular location">
    <subcellularLocation>
        <location evidence="1">Cell membrane</location>
        <topology evidence="1">Single-pass type I membrane protein</topology>
    </subcellularLocation>
</comment>
<dbReference type="Gene3D" id="2.60.40.10">
    <property type="entry name" value="Immunoglobulins"/>
    <property type="match status" value="1"/>
</dbReference>
<feature type="signal peptide" evidence="21">
    <location>
        <begin position="1"/>
        <end position="23"/>
    </location>
</feature>
<dbReference type="InterPro" id="IPR013783">
    <property type="entry name" value="Ig-like_fold"/>
</dbReference>
<evidence type="ECO:0000256" key="6">
    <source>
        <dbReference type="ARBA" id="ARBA00022692"/>
    </source>
</evidence>
<evidence type="ECO:0000313" key="24">
    <source>
        <dbReference type="Proteomes" id="UP001221898"/>
    </source>
</evidence>
<keyword evidence="13" id="KW-1015">Disulfide bond</keyword>
<sequence>MTPPVTLVLQSLPLFIFIAPVTWQVCVELEPNTEAVEDDKHIKLICISCKRRSEIPMRTQLDWYYINDHGGIEHIFQFIDKPQVLERRWEGRLQWKGSRDLQDLSISIINVKLNDTGTYRCMVTRQMAKMPPFVIIKTINLVVRVKALSDTTAWYSKIMTYSLLAHLTFWILVALVYCFRKIARAEARARDNV</sequence>
<keyword evidence="15" id="KW-0739">Sodium transport</keyword>
<feature type="transmembrane region" description="Helical" evidence="20">
    <location>
        <begin position="158"/>
        <end position="179"/>
    </location>
</feature>
<proteinExistence type="inferred from homology"/>
<keyword evidence="4" id="KW-0894">Sodium channel</keyword>
<keyword evidence="11" id="KW-0406">Ion transport</keyword>
<keyword evidence="16" id="KW-0407">Ion channel</keyword>
<dbReference type="FunFam" id="2.60.40.10:FF:000375">
    <property type="entry name" value="Sodium channel beta 1 subunit"/>
    <property type="match status" value="1"/>
</dbReference>
<dbReference type="PROSITE" id="PS50835">
    <property type="entry name" value="IG_LIKE"/>
    <property type="match status" value="1"/>
</dbReference>
<dbReference type="Pfam" id="PF07686">
    <property type="entry name" value="V-set"/>
    <property type="match status" value="1"/>
</dbReference>
<evidence type="ECO:0000256" key="15">
    <source>
        <dbReference type="ARBA" id="ARBA00023201"/>
    </source>
</evidence>
<evidence type="ECO:0000313" key="23">
    <source>
        <dbReference type="EMBL" id="KAJ8388318.1"/>
    </source>
</evidence>
<keyword evidence="14" id="KW-0325">Glycoprotein</keyword>
<reference evidence="23" key="1">
    <citation type="journal article" date="2023" name="Science">
        <title>Genome structures resolve the early diversification of teleost fishes.</title>
        <authorList>
            <person name="Parey E."/>
            <person name="Louis A."/>
            <person name="Montfort J."/>
            <person name="Bouchez O."/>
            <person name="Roques C."/>
            <person name="Iampietro C."/>
            <person name="Lluch J."/>
            <person name="Castinel A."/>
            <person name="Donnadieu C."/>
            <person name="Desvignes T."/>
            <person name="Floi Bucao C."/>
            <person name="Jouanno E."/>
            <person name="Wen M."/>
            <person name="Mejri S."/>
            <person name="Dirks R."/>
            <person name="Jansen H."/>
            <person name="Henkel C."/>
            <person name="Chen W.J."/>
            <person name="Zahm M."/>
            <person name="Cabau C."/>
            <person name="Klopp C."/>
            <person name="Thompson A.W."/>
            <person name="Robinson-Rechavi M."/>
            <person name="Braasch I."/>
            <person name="Lecointre G."/>
            <person name="Bobe J."/>
            <person name="Postlethwait J.H."/>
            <person name="Berthelot C."/>
            <person name="Roest Crollius H."/>
            <person name="Guiguen Y."/>
        </authorList>
    </citation>
    <scope>NUCLEOTIDE SEQUENCE</scope>
    <source>
        <strain evidence="23">NC1722</strain>
    </source>
</reference>
<keyword evidence="3" id="KW-0813">Transport</keyword>
<keyword evidence="24" id="KW-1185">Reference proteome</keyword>
<protein>
    <recommendedName>
        <fullName evidence="18">Sodium channel regulatory subunit beta-3</fullName>
    </recommendedName>
</protein>
<evidence type="ECO:0000256" key="9">
    <source>
        <dbReference type="ARBA" id="ARBA00022989"/>
    </source>
</evidence>
<evidence type="ECO:0000256" key="12">
    <source>
        <dbReference type="ARBA" id="ARBA00023136"/>
    </source>
</evidence>
<evidence type="ECO:0000256" key="14">
    <source>
        <dbReference type="ARBA" id="ARBA00023180"/>
    </source>
</evidence>
<dbReference type="GO" id="GO:0086005">
    <property type="term" value="P:ventricular cardiac muscle cell action potential"/>
    <property type="evidence" value="ECO:0007669"/>
    <property type="project" value="TreeGrafter"/>
</dbReference>
<feature type="chain" id="PRO_5041992323" description="Sodium channel regulatory subunit beta-3" evidence="21">
    <location>
        <begin position="24"/>
        <end position="193"/>
    </location>
</feature>
<evidence type="ECO:0000256" key="16">
    <source>
        <dbReference type="ARBA" id="ARBA00023303"/>
    </source>
</evidence>
<evidence type="ECO:0000256" key="20">
    <source>
        <dbReference type="SAM" id="Phobius"/>
    </source>
</evidence>
<dbReference type="GO" id="GO:0044325">
    <property type="term" value="F:transmembrane transporter binding"/>
    <property type="evidence" value="ECO:0007669"/>
    <property type="project" value="TreeGrafter"/>
</dbReference>
<dbReference type="EMBL" id="JAINUG010000196">
    <property type="protein sequence ID" value="KAJ8388318.1"/>
    <property type="molecule type" value="Genomic_DNA"/>
</dbReference>
<dbReference type="GO" id="GO:0005272">
    <property type="term" value="F:sodium channel activity"/>
    <property type="evidence" value="ECO:0007669"/>
    <property type="project" value="UniProtKB-KW"/>
</dbReference>
<dbReference type="Proteomes" id="UP001221898">
    <property type="component" value="Unassembled WGS sequence"/>
</dbReference>
<dbReference type="InterPro" id="IPR013106">
    <property type="entry name" value="Ig_V-set"/>
</dbReference>
<evidence type="ECO:0000256" key="4">
    <source>
        <dbReference type="ARBA" id="ARBA00022461"/>
    </source>
</evidence>
<keyword evidence="12 20" id="KW-0472">Membrane</keyword>
<comment type="subunit">
    <text evidence="19">A voltage-gated sodium (Nav) channel consists of an ion-conducting pore-forming alpha subunit functional on its own that is regulated by one or more beta subunits. Forms homodimers and homotrimers. SCN3B is non-covalently associated with alpha subunits and induces the formation of alpha subunit oligomers, including trimers. Interacts with SCN5A/Nav1.5; regulatory subunit of SCN5A/Nav1.5. Interacts with SCN7A/Nav2.1; probable regulatory subunit of SCN7A/Nav2.1. Interacts with SCN10A; regulatory subunit of SCN10A/Nav1.8. Interacts with NFASC; probably involved in targeting the sodium channels to the nodes of Ranvier.</text>
</comment>
<dbReference type="InterPro" id="IPR027098">
    <property type="entry name" value="Na_channel_b1/b3"/>
</dbReference>
<evidence type="ECO:0000256" key="11">
    <source>
        <dbReference type="ARBA" id="ARBA00023065"/>
    </source>
</evidence>
<dbReference type="GO" id="GO:0001518">
    <property type="term" value="C:voltage-gated sodium channel complex"/>
    <property type="evidence" value="ECO:0007669"/>
    <property type="project" value="InterPro"/>
</dbReference>
<dbReference type="GO" id="GO:0019871">
    <property type="term" value="F:sodium channel inhibitor activity"/>
    <property type="evidence" value="ECO:0007669"/>
    <property type="project" value="TreeGrafter"/>
</dbReference>
<evidence type="ECO:0000256" key="21">
    <source>
        <dbReference type="SAM" id="SignalP"/>
    </source>
</evidence>
<dbReference type="AlphaFoldDB" id="A0AAD7W9D4"/>
<evidence type="ECO:0000256" key="3">
    <source>
        <dbReference type="ARBA" id="ARBA00022448"/>
    </source>
</evidence>
<evidence type="ECO:0000256" key="13">
    <source>
        <dbReference type="ARBA" id="ARBA00023157"/>
    </source>
</evidence>
<keyword evidence="9 20" id="KW-1133">Transmembrane helix</keyword>
<evidence type="ECO:0000256" key="7">
    <source>
        <dbReference type="ARBA" id="ARBA00022729"/>
    </source>
</evidence>
<gene>
    <name evidence="23" type="ORF">AAFF_G00134720</name>
</gene>
<dbReference type="PANTHER" id="PTHR10546:SF1">
    <property type="entry name" value="SODIUM CHANNEL SUBUNIT BETA-3"/>
    <property type="match status" value="1"/>
</dbReference>
<dbReference type="InterPro" id="IPR036179">
    <property type="entry name" value="Ig-like_dom_sf"/>
</dbReference>
<accession>A0AAD7W9D4</accession>
<name>A0AAD7W9D4_9TELE</name>
<comment type="caution">
    <text evidence="23">The sequence shown here is derived from an EMBL/GenBank/DDBJ whole genome shotgun (WGS) entry which is preliminary data.</text>
</comment>
<evidence type="ECO:0000256" key="17">
    <source>
        <dbReference type="ARBA" id="ARBA00023319"/>
    </source>
</evidence>
<dbReference type="PANTHER" id="PTHR10546">
    <property type="entry name" value="SODIUM CHANNEL SUBUNIT BETA-1 AND 3"/>
    <property type="match status" value="1"/>
</dbReference>
<feature type="domain" description="Ig-like" evidence="22">
    <location>
        <begin position="3"/>
        <end position="131"/>
    </location>
</feature>
<evidence type="ECO:0000256" key="19">
    <source>
        <dbReference type="ARBA" id="ARBA00049669"/>
    </source>
</evidence>
<dbReference type="SUPFAM" id="SSF48726">
    <property type="entry name" value="Immunoglobulin"/>
    <property type="match status" value="1"/>
</dbReference>
<keyword evidence="6 20" id="KW-0812">Transmembrane</keyword>
<evidence type="ECO:0000256" key="18">
    <source>
        <dbReference type="ARBA" id="ARBA00044530"/>
    </source>
</evidence>
<evidence type="ECO:0000256" key="1">
    <source>
        <dbReference type="ARBA" id="ARBA00004251"/>
    </source>
</evidence>
<organism evidence="23 24">
    <name type="scientific">Aldrovandia affinis</name>
    <dbReference type="NCBI Taxonomy" id="143900"/>
    <lineage>
        <taxon>Eukaryota</taxon>
        <taxon>Metazoa</taxon>
        <taxon>Chordata</taxon>
        <taxon>Craniata</taxon>
        <taxon>Vertebrata</taxon>
        <taxon>Euteleostomi</taxon>
        <taxon>Actinopterygii</taxon>
        <taxon>Neopterygii</taxon>
        <taxon>Teleostei</taxon>
        <taxon>Notacanthiformes</taxon>
        <taxon>Halosauridae</taxon>
        <taxon>Aldrovandia</taxon>
    </lineage>
</organism>
<comment type="similarity">
    <text evidence="2">Belongs to the sodium channel auxiliary subunit SCN3B (TC 8.A.17) family.</text>
</comment>
<keyword evidence="5" id="KW-1003">Cell membrane</keyword>
<evidence type="ECO:0000256" key="2">
    <source>
        <dbReference type="ARBA" id="ARBA00010404"/>
    </source>
</evidence>
<keyword evidence="7 21" id="KW-0732">Signal</keyword>
<dbReference type="GO" id="GO:0086091">
    <property type="term" value="P:regulation of heart rate by cardiac conduction"/>
    <property type="evidence" value="ECO:0007669"/>
    <property type="project" value="TreeGrafter"/>
</dbReference>
<keyword evidence="17" id="KW-0393">Immunoglobulin domain</keyword>
<evidence type="ECO:0000256" key="10">
    <source>
        <dbReference type="ARBA" id="ARBA00023053"/>
    </source>
</evidence>
<keyword evidence="10" id="KW-0915">Sodium</keyword>
<evidence type="ECO:0000256" key="5">
    <source>
        <dbReference type="ARBA" id="ARBA00022475"/>
    </source>
</evidence>
<evidence type="ECO:0000259" key="22">
    <source>
        <dbReference type="PROSITE" id="PS50835"/>
    </source>
</evidence>
<dbReference type="InterPro" id="IPR007110">
    <property type="entry name" value="Ig-like_dom"/>
</dbReference>
<evidence type="ECO:0000256" key="8">
    <source>
        <dbReference type="ARBA" id="ARBA00022882"/>
    </source>
</evidence>